<dbReference type="Pfam" id="PF00589">
    <property type="entry name" value="Phage_integrase"/>
    <property type="match status" value="1"/>
</dbReference>
<dbReference type="PROSITE" id="PS51898">
    <property type="entry name" value="TYR_RECOMBINASE"/>
    <property type="match status" value="1"/>
</dbReference>
<dbReference type="GO" id="GO:0006310">
    <property type="term" value="P:DNA recombination"/>
    <property type="evidence" value="ECO:0007669"/>
    <property type="project" value="UniProtKB-KW"/>
</dbReference>
<dbReference type="InterPro" id="IPR002104">
    <property type="entry name" value="Integrase_catalytic"/>
</dbReference>
<evidence type="ECO:0000256" key="1">
    <source>
        <dbReference type="ARBA" id="ARBA00022908"/>
    </source>
</evidence>
<reference evidence="5" key="2">
    <citation type="submission" date="2020-09" db="EMBL/GenBank/DDBJ databases">
        <authorList>
            <person name="Sun Q."/>
            <person name="Ohkuma M."/>
        </authorList>
    </citation>
    <scope>NUCLEOTIDE SEQUENCE</scope>
    <source>
        <strain evidence="5">JCM 3346</strain>
    </source>
</reference>
<sequence>MTEPRDLRNIHLSSHGCVQEDPRIPEGVRVLDAAGAPITPVNAYLRELYGNGNAATTCRAYAYALLRWWRFLDAIEVPWDHAGPSEHIDFVVWLRSTAPRHGSQAHPTGRPGYAARTINLSNAVVAGFYDFHARRGTGPMLTPIRPNAPRAHAHHNPMHSFVARGRRLGQQKIPKASPKAIPEQVFNTLFAQLHCHRDRALIGIYVSSGARAAELLGLTGDGIDWGQHRIRVHRKGDGREQWLPVSGDAMVWLSLYLGARAAHPGRPVWLTRRGTPRPLSYHASRKVFERAQHTLGTSYTLHQLRHTAAYRMVQDPNLSLTDVAWVLGHASLHTTQLYTVPGQTELFERMAAHYTRPPTAPPTLPAGYDPAALEVLFGGRHA</sequence>
<keyword evidence="2" id="KW-0238">DNA-binding</keyword>
<proteinExistence type="predicted"/>
<keyword evidence="1" id="KW-0229">DNA integration</keyword>
<accession>A0A918CE68</accession>
<dbReference type="InterPro" id="IPR050090">
    <property type="entry name" value="Tyrosine_recombinase_XerCD"/>
</dbReference>
<dbReference type="PANTHER" id="PTHR30349">
    <property type="entry name" value="PHAGE INTEGRASE-RELATED"/>
    <property type="match status" value="1"/>
</dbReference>
<gene>
    <name evidence="5" type="ORF">GCM10010196_06740</name>
</gene>
<dbReference type="GO" id="GO:0003677">
    <property type="term" value="F:DNA binding"/>
    <property type="evidence" value="ECO:0007669"/>
    <property type="project" value="UniProtKB-KW"/>
</dbReference>
<comment type="caution">
    <text evidence="5">The sequence shown here is derived from an EMBL/GenBank/DDBJ whole genome shotgun (WGS) entry which is preliminary data.</text>
</comment>
<keyword evidence="3" id="KW-0233">DNA recombination</keyword>
<dbReference type="SUPFAM" id="SSF56349">
    <property type="entry name" value="DNA breaking-rejoining enzymes"/>
    <property type="match status" value="1"/>
</dbReference>
<evidence type="ECO:0000259" key="4">
    <source>
        <dbReference type="PROSITE" id="PS51898"/>
    </source>
</evidence>
<dbReference type="InterPro" id="IPR004107">
    <property type="entry name" value="Integrase_SAM-like_N"/>
</dbReference>
<dbReference type="InterPro" id="IPR010998">
    <property type="entry name" value="Integrase_recombinase_N"/>
</dbReference>
<name>A0A918CE68_AGRME</name>
<evidence type="ECO:0000256" key="3">
    <source>
        <dbReference type="ARBA" id="ARBA00023172"/>
    </source>
</evidence>
<dbReference type="CDD" id="cd00397">
    <property type="entry name" value="DNA_BRE_C"/>
    <property type="match status" value="1"/>
</dbReference>
<dbReference type="InterPro" id="IPR011010">
    <property type="entry name" value="DNA_brk_join_enz"/>
</dbReference>
<dbReference type="AlphaFoldDB" id="A0A918CE68"/>
<keyword evidence="6" id="KW-1185">Reference proteome</keyword>
<dbReference type="Proteomes" id="UP000610303">
    <property type="component" value="Unassembled WGS sequence"/>
</dbReference>
<dbReference type="InterPro" id="IPR013762">
    <property type="entry name" value="Integrase-like_cat_sf"/>
</dbReference>
<feature type="domain" description="Tyr recombinase" evidence="4">
    <location>
        <begin position="176"/>
        <end position="355"/>
    </location>
</feature>
<protein>
    <submittedName>
        <fullName evidence="5">Integrase</fullName>
    </submittedName>
</protein>
<evidence type="ECO:0000256" key="2">
    <source>
        <dbReference type="ARBA" id="ARBA00023125"/>
    </source>
</evidence>
<dbReference type="EMBL" id="BMRJ01000001">
    <property type="protein sequence ID" value="GGR16650.1"/>
    <property type="molecule type" value="Genomic_DNA"/>
</dbReference>
<reference evidence="5" key="1">
    <citation type="journal article" date="2014" name="Int. J. Syst. Evol. Microbiol.">
        <title>Complete genome sequence of Corynebacterium casei LMG S-19264T (=DSM 44701T), isolated from a smear-ripened cheese.</title>
        <authorList>
            <consortium name="US DOE Joint Genome Institute (JGI-PGF)"/>
            <person name="Walter F."/>
            <person name="Albersmeier A."/>
            <person name="Kalinowski J."/>
            <person name="Ruckert C."/>
        </authorList>
    </citation>
    <scope>NUCLEOTIDE SEQUENCE</scope>
    <source>
        <strain evidence="5">JCM 3346</strain>
    </source>
</reference>
<evidence type="ECO:0000313" key="6">
    <source>
        <dbReference type="Proteomes" id="UP000610303"/>
    </source>
</evidence>
<evidence type="ECO:0000313" key="5">
    <source>
        <dbReference type="EMBL" id="GGR16650.1"/>
    </source>
</evidence>
<dbReference type="Gene3D" id="1.10.150.130">
    <property type="match status" value="1"/>
</dbReference>
<organism evidence="5 6">
    <name type="scientific">Agromyces mediolanus</name>
    <name type="common">Corynebacterium mediolanum</name>
    <dbReference type="NCBI Taxonomy" id="41986"/>
    <lineage>
        <taxon>Bacteria</taxon>
        <taxon>Bacillati</taxon>
        <taxon>Actinomycetota</taxon>
        <taxon>Actinomycetes</taxon>
        <taxon>Micrococcales</taxon>
        <taxon>Microbacteriaceae</taxon>
        <taxon>Agromyces</taxon>
    </lineage>
</organism>
<dbReference type="GO" id="GO:0015074">
    <property type="term" value="P:DNA integration"/>
    <property type="evidence" value="ECO:0007669"/>
    <property type="project" value="UniProtKB-KW"/>
</dbReference>
<dbReference type="Gene3D" id="1.10.443.10">
    <property type="entry name" value="Intergrase catalytic core"/>
    <property type="match status" value="1"/>
</dbReference>
<dbReference type="Pfam" id="PF02899">
    <property type="entry name" value="Phage_int_SAM_1"/>
    <property type="match status" value="1"/>
</dbReference>
<dbReference type="PANTHER" id="PTHR30349:SF81">
    <property type="entry name" value="TYROSINE RECOMBINASE XERC"/>
    <property type="match status" value="1"/>
</dbReference>
<dbReference type="RefSeq" id="WP_189083873.1">
    <property type="nucleotide sequence ID" value="NZ_BMRJ01000001.1"/>
</dbReference>